<evidence type="ECO:0000259" key="1">
    <source>
        <dbReference type="PROSITE" id="PS51192"/>
    </source>
</evidence>
<accession>A0A0L9Y443</accession>
<dbReference type="PROSITE" id="PS51192">
    <property type="entry name" value="HELICASE_ATP_BIND_1"/>
    <property type="match status" value="1"/>
</dbReference>
<sequence>MVDFRKKLGKKDTKVKINPIEIYDSLDRQSDKGELRPTQERIFKKWFDENRNNKDTILKLHTGQGKTLMGLLMLQSYLNETKEPCLYLCPDKYLLSQTCEQADMFGIKYCKMFKNIPDEFISGEKILITTCSKLFNGQSKFGLNAKSININAILLDDAHQCINYIKKSFKIELENTHKIHNKLLMLFENDLKKQGLGTYEEICNNDRNAFLQVPYWAWQDKIEDVAKILAKFKDEDLLAFSWPLIKDDLSNCECIISGTKIEIYPSISLLNKFGTYSTAKKRIFMSATIVEDSYLIKALGVDAKSVESPLTDPLDKWSGEKMILIPSLIDDALTRGEMIGKIAALRNTPYGVTVLTPTFTKAKDWEKYGLHISSNLNIITDVERLKNRTLKTPLIVSNRYEGIDLPDNSCRILVIDSLPTYGSLEDRYVESCLSASEIINQKLAQTIEQGMGRSVRGAKDFSVIILIGDDLVRFIRSSKTCGYFSPQTRKQVELGMDIARFAIDEIQRNSKSPYDAFYELIQQCLTRDEGWKEYYKEEMDKIEDTINSSINESTKLEYLADLSFKNNDIDKAYSSIQKLIDTYCSSNLELKGWYLQKMAKFKYSLSKLDSMKLQATAYTNNNYLLAPIEGIKTKKLDNINLKRMSNTINFINDFKNYDDLLVEFLSLKSDLSFNGDSDKFERAIDSIGKLLGFICQRPDKECKEGPDNLWKVYNNHYFVIECKNQVDQDRKEISKEEVGQLNTSIAWFRKNYHDIYHTSFMIISTNKLSKASVFTESVKIITPQKLNKFLEQLRKFILELKNYEIHNLTEERINNLFNEYKLNYQDIINDYSVETQTIN</sequence>
<name>A0A0L9Y443_CLOBO</name>
<dbReference type="SMART" id="SM00491">
    <property type="entry name" value="HELICc2"/>
    <property type="match status" value="1"/>
</dbReference>
<dbReference type="Proteomes" id="UP000472355">
    <property type="component" value="Unassembled WGS sequence"/>
</dbReference>
<dbReference type="RefSeq" id="WP_053342856.1">
    <property type="nucleotide sequence ID" value="NZ_LFPG01000012.1"/>
</dbReference>
<dbReference type="EMBL" id="SGKU01000005">
    <property type="protein sequence ID" value="NFA41585.1"/>
    <property type="molecule type" value="Genomic_DNA"/>
</dbReference>
<dbReference type="GO" id="GO:0005524">
    <property type="term" value="F:ATP binding"/>
    <property type="evidence" value="ECO:0007669"/>
    <property type="project" value="InterPro"/>
</dbReference>
<dbReference type="Pfam" id="PF04851">
    <property type="entry name" value="ResIII"/>
    <property type="match status" value="1"/>
</dbReference>
<dbReference type="AlphaFoldDB" id="A0A0L9Y443"/>
<keyword evidence="2" id="KW-0378">Hydrolase</keyword>
<dbReference type="Gene3D" id="3.40.50.300">
    <property type="entry name" value="P-loop containing nucleotide triphosphate hydrolases"/>
    <property type="match status" value="2"/>
</dbReference>
<dbReference type="InterPro" id="IPR027417">
    <property type="entry name" value="P-loop_NTPase"/>
</dbReference>
<protein>
    <submittedName>
        <fullName evidence="2">DEAD/DEAH box helicase</fullName>
    </submittedName>
</protein>
<dbReference type="SMART" id="SM00487">
    <property type="entry name" value="DEXDc"/>
    <property type="match status" value="1"/>
</dbReference>
<dbReference type="OrthoDB" id="9810236at2"/>
<dbReference type="GO" id="GO:0006139">
    <property type="term" value="P:nucleobase-containing compound metabolic process"/>
    <property type="evidence" value="ECO:0007669"/>
    <property type="project" value="InterPro"/>
</dbReference>
<evidence type="ECO:0000313" key="2">
    <source>
        <dbReference type="EMBL" id="NFA41585.1"/>
    </source>
</evidence>
<evidence type="ECO:0000313" key="3">
    <source>
        <dbReference type="Proteomes" id="UP000472355"/>
    </source>
</evidence>
<keyword evidence="2" id="KW-0347">Helicase</keyword>
<dbReference type="InterPro" id="IPR006935">
    <property type="entry name" value="Helicase/UvrB_N"/>
</dbReference>
<proteinExistence type="predicted"/>
<organism evidence="2 3">
    <name type="scientific">Clostridium botulinum</name>
    <dbReference type="NCBI Taxonomy" id="1491"/>
    <lineage>
        <taxon>Bacteria</taxon>
        <taxon>Bacillati</taxon>
        <taxon>Bacillota</taxon>
        <taxon>Clostridia</taxon>
        <taxon>Eubacteriales</taxon>
        <taxon>Clostridiaceae</taxon>
        <taxon>Clostridium</taxon>
    </lineage>
</organism>
<keyword evidence="2" id="KW-0067">ATP-binding</keyword>
<dbReference type="SUPFAM" id="SSF52540">
    <property type="entry name" value="P-loop containing nucleoside triphosphate hydrolases"/>
    <property type="match status" value="2"/>
</dbReference>
<dbReference type="Pfam" id="PF13307">
    <property type="entry name" value="Helicase_C_2"/>
    <property type="match status" value="1"/>
</dbReference>
<reference evidence="2 3" key="1">
    <citation type="submission" date="2019-02" db="EMBL/GenBank/DDBJ databases">
        <title>Genome sequencing of Clostridium botulinum clinical isolates.</title>
        <authorList>
            <person name="Brunt J."/>
            <person name="Van Vliet A.H.M."/>
            <person name="Stringer S.C."/>
            <person name="Grant K.A."/>
            <person name="Carter A.C."/>
            <person name="Peck M.W."/>
        </authorList>
    </citation>
    <scope>NUCLEOTIDE SEQUENCE [LARGE SCALE GENOMIC DNA]</scope>
    <source>
        <strain evidence="2 3">H113700579</strain>
    </source>
</reference>
<dbReference type="InterPro" id="IPR006555">
    <property type="entry name" value="ATP-dep_Helicase_C"/>
</dbReference>
<gene>
    <name evidence="2" type="ORF">EXM65_03060</name>
</gene>
<dbReference type="GO" id="GO:0016818">
    <property type="term" value="F:hydrolase activity, acting on acid anhydrides, in phosphorus-containing anhydrides"/>
    <property type="evidence" value="ECO:0007669"/>
    <property type="project" value="InterPro"/>
</dbReference>
<keyword evidence="2" id="KW-0547">Nucleotide-binding</keyword>
<feature type="domain" description="Helicase ATP-binding" evidence="1">
    <location>
        <begin position="47"/>
        <end position="307"/>
    </location>
</feature>
<dbReference type="GO" id="GO:0003677">
    <property type="term" value="F:DNA binding"/>
    <property type="evidence" value="ECO:0007669"/>
    <property type="project" value="InterPro"/>
</dbReference>
<dbReference type="GO" id="GO:0004386">
    <property type="term" value="F:helicase activity"/>
    <property type="evidence" value="ECO:0007669"/>
    <property type="project" value="UniProtKB-KW"/>
</dbReference>
<dbReference type="InterPro" id="IPR014001">
    <property type="entry name" value="Helicase_ATP-bd"/>
</dbReference>
<comment type="caution">
    <text evidence="2">The sequence shown here is derived from an EMBL/GenBank/DDBJ whole genome shotgun (WGS) entry which is preliminary data.</text>
</comment>